<dbReference type="EMBL" id="UGHP01000001">
    <property type="protein sequence ID" value="STQ81349.1"/>
    <property type="molecule type" value="Genomic_DNA"/>
</dbReference>
<dbReference type="Proteomes" id="UP000254821">
    <property type="component" value="Unassembled WGS sequence"/>
</dbReference>
<evidence type="ECO:0000313" key="2">
    <source>
        <dbReference type="Proteomes" id="UP000254821"/>
    </source>
</evidence>
<evidence type="ECO:0000313" key="1">
    <source>
        <dbReference type="EMBL" id="STQ81349.1"/>
    </source>
</evidence>
<sequence length="68" mass="7453">MNITCTSFASKHGVRQGEFVMELQGVSIAEQPNSEKELIELLAGMDIQTICEYLNDMGFTVTNKQAAA</sequence>
<organism evidence="1 2">
    <name type="scientific">Hafnia alvei</name>
    <dbReference type="NCBI Taxonomy" id="569"/>
    <lineage>
        <taxon>Bacteria</taxon>
        <taxon>Pseudomonadati</taxon>
        <taxon>Pseudomonadota</taxon>
        <taxon>Gammaproteobacteria</taxon>
        <taxon>Enterobacterales</taxon>
        <taxon>Hafniaceae</taxon>
        <taxon>Hafnia</taxon>
    </lineage>
</organism>
<reference evidence="1 2" key="1">
    <citation type="submission" date="2018-06" db="EMBL/GenBank/DDBJ databases">
        <authorList>
            <consortium name="Pathogen Informatics"/>
            <person name="Doyle S."/>
        </authorList>
    </citation>
    <scope>NUCLEOTIDE SEQUENCE [LARGE SCALE GENOMIC DNA]</scope>
    <source>
        <strain evidence="1 2">NCTC8105</strain>
    </source>
</reference>
<proteinExistence type="predicted"/>
<protein>
    <submittedName>
        <fullName evidence="1">Uncharacterized protein</fullName>
    </submittedName>
</protein>
<dbReference type="RefSeq" id="WP_043494691.1">
    <property type="nucleotide sequence ID" value="NZ_CAUEKE010000001.1"/>
</dbReference>
<dbReference type="AlphaFoldDB" id="A0A377PMG0"/>
<name>A0A377PMG0_HAFAL</name>
<accession>A0A377PMG0</accession>
<gene>
    <name evidence="1" type="ORF">NCTC8105_03529</name>
</gene>